<protein>
    <submittedName>
        <fullName evidence="1">Uncharacterized protein</fullName>
    </submittedName>
</protein>
<organism evidence="1 2">
    <name type="scientific">Aquarana catesbeiana</name>
    <name type="common">American bullfrog</name>
    <name type="synonym">Rana catesbeiana</name>
    <dbReference type="NCBI Taxonomy" id="8400"/>
    <lineage>
        <taxon>Eukaryota</taxon>
        <taxon>Metazoa</taxon>
        <taxon>Chordata</taxon>
        <taxon>Craniata</taxon>
        <taxon>Vertebrata</taxon>
        <taxon>Euteleostomi</taxon>
        <taxon>Amphibia</taxon>
        <taxon>Batrachia</taxon>
        <taxon>Anura</taxon>
        <taxon>Neobatrachia</taxon>
        <taxon>Ranoidea</taxon>
        <taxon>Ranidae</taxon>
        <taxon>Aquarana</taxon>
    </lineage>
</organism>
<keyword evidence="2" id="KW-1185">Reference proteome</keyword>
<evidence type="ECO:0000313" key="2">
    <source>
        <dbReference type="Proteomes" id="UP000228934"/>
    </source>
</evidence>
<gene>
    <name evidence="1" type="ORF">AB205_0104650</name>
</gene>
<evidence type="ECO:0000313" key="1">
    <source>
        <dbReference type="EMBL" id="PIO34179.1"/>
    </source>
</evidence>
<accession>A0A2G9S202</accession>
<proteinExistence type="predicted"/>
<name>A0A2G9S202_AQUCT</name>
<dbReference type="AlphaFoldDB" id="A0A2G9S202"/>
<dbReference type="Proteomes" id="UP000228934">
    <property type="component" value="Unassembled WGS sequence"/>
</dbReference>
<dbReference type="EMBL" id="KV928360">
    <property type="protein sequence ID" value="PIO34179.1"/>
    <property type="molecule type" value="Genomic_DNA"/>
</dbReference>
<reference evidence="2" key="1">
    <citation type="journal article" date="2017" name="Nat. Commun.">
        <title>The North American bullfrog draft genome provides insight into hormonal regulation of long noncoding RNA.</title>
        <authorList>
            <person name="Hammond S.A."/>
            <person name="Warren R.L."/>
            <person name="Vandervalk B.P."/>
            <person name="Kucuk E."/>
            <person name="Khan H."/>
            <person name="Gibb E.A."/>
            <person name="Pandoh P."/>
            <person name="Kirk H."/>
            <person name="Zhao Y."/>
            <person name="Jones M."/>
            <person name="Mungall A.J."/>
            <person name="Coope R."/>
            <person name="Pleasance S."/>
            <person name="Moore R.A."/>
            <person name="Holt R.A."/>
            <person name="Round J.M."/>
            <person name="Ohora S."/>
            <person name="Walle B.V."/>
            <person name="Veldhoen N."/>
            <person name="Helbing C.C."/>
            <person name="Birol I."/>
        </authorList>
    </citation>
    <scope>NUCLEOTIDE SEQUENCE [LARGE SCALE GENOMIC DNA]</scope>
</reference>
<sequence>MNSHGFIPAAQCEPGLKEHFQKSVPKNVWSNSSWKSALFIQHCLEIYVCLLLGAQVPFWQFHH</sequence>